<keyword evidence="11" id="KW-1185">Reference proteome</keyword>
<organism evidence="10 11">
    <name type="scientific">Marchantia polymorpha subsp. ruderalis</name>
    <dbReference type="NCBI Taxonomy" id="1480154"/>
    <lineage>
        <taxon>Eukaryota</taxon>
        <taxon>Viridiplantae</taxon>
        <taxon>Streptophyta</taxon>
        <taxon>Embryophyta</taxon>
        <taxon>Marchantiophyta</taxon>
        <taxon>Marchantiopsida</taxon>
        <taxon>Marchantiidae</taxon>
        <taxon>Marchantiales</taxon>
        <taxon>Marchantiaceae</taxon>
        <taxon>Marchantia</taxon>
    </lineage>
</organism>
<reference evidence="10" key="1">
    <citation type="submission" date="2016-03" db="EMBL/GenBank/DDBJ databases">
        <title>Mechanisms controlling the formation of the plant cell surface in tip-growing cells are functionally conserved among land plants.</title>
        <authorList>
            <person name="Honkanen S."/>
            <person name="Jones V.A."/>
            <person name="Morieri G."/>
            <person name="Champion C."/>
            <person name="Hetherington A.J."/>
            <person name="Kelly S."/>
            <person name="Saint-Marcoux D."/>
            <person name="Proust H."/>
            <person name="Prescott H."/>
            <person name="Dolan L."/>
        </authorList>
    </citation>
    <scope>NUCLEOTIDE SEQUENCE [LARGE SCALE GENOMIC DNA]</scope>
    <source>
        <tissue evidence="10">Whole gametophyte</tissue>
    </source>
</reference>
<dbReference type="InterPro" id="IPR033121">
    <property type="entry name" value="PEPTIDASE_A1"/>
</dbReference>
<dbReference type="InterPro" id="IPR034161">
    <property type="entry name" value="Pepsin-like_plant"/>
</dbReference>
<evidence type="ECO:0000256" key="8">
    <source>
        <dbReference type="SAM" id="Phobius"/>
    </source>
</evidence>
<feature type="domain" description="Peptidase A1" evidence="9">
    <location>
        <begin position="214"/>
        <end position="571"/>
    </location>
</feature>
<evidence type="ECO:0000259" key="9">
    <source>
        <dbReference type="PROSITE" id="PS51767"/>
    </source>
</evidence>
<evidence type="ECO:0000256" key="4">
    <source>
        <dbReference type="ARBA" id="ARBA00022801"/>
    </source>
</evidence>
<dbReference type="GO" id="GO:0004190">
    <property type="term" value="F:aspartic-type endopeptidase activity"/>
    <property type="evidence" value="ECO:0007669"/>
    <property type="project" value="UniProtKB-KW"/>
</dbReference>
<dbReference type="PANTHER" id="PTHR47967">
    <property type="entry name" value="OS07G0603500 PROTEIN-RELATED"/>
    <property type="match status" value="1"/>
</dbReference>
<feature type="active site" evidence="6">
    <location>
        <position position="232"/>
    </location>
</feature>
<dbReference type="PROSITE" id="PS00141">
    <property type="entry name" value="ASP_PROTEASE"/>
    <property type="match status" value="1"/>
</dbReference>
<dbReference type="InterPro" id="IPR051708">
    <property type="entry name" value="Plant_Aspart_Prot_A1"/>
</dbReference>
<gene>
    <name evidence="10" type="ORF">AXG93_4280s1230</name>
</gene>
<evidence type="ECO:0000256" key="7">
    <source>
        <dbReference type="RuleBase" id="RU000454"/>
    </source>
</evidence>
<evidence type="ECO:0000313" key="11">
    <source>
        <dbReference type="Proteomes" id="UP000077202"/>
    </source>
</evidence>
<protein>
    <recommendedName>
        <fullName evidence="9">Peptidase A1 domain-containing protein</fullName>
    </recommendedName>
</protein>
<dbReference type="FunFam" id="2.40.70.10:FF:000033">
    <property type="entry name" value="Aspartyl protease family protein"/>
    <property type="match status" value="1"/>
</dbReference>
<evidence type="ECO:0000256" key="1">
    <source>
        <dbReference type="ARBA" id="ARBA00007447"/>
    </source>
</evidence>
<evidence type="ECO:0000256" key="3">
    <source>
        <dbReference type="ARBA" id="ARBA00022750"/>
    </source>
</evidence>
<evidence type="ECO:0000313" key="10">
    <source>
        <dbReference type="EMBL" id="OAE34073.1"/>
    </source>
</evidence>
<dbReference type="InterPro" id="IPR001969">
    <property type="entry name" value="Aspartic_peptidase_AS"/>
</dbReference>
<dbReference type="SUPFAM" id="SSF50630">
    <property type="entry name" value="Acid proteases"/>
    <property type="match status" value="1"/>
</dbReference>
<dbReference type="EMBL" id="LVLJ01000456">
    <property type="protein sequence ID" value="OAE34073.1"/>
    <property type="molecule type" value="Genomic_DNA"/>
</dbReference>
<sequence length="575" mass="62234">MLELELELDPLDGSGRFAIEGLGMASGKRRNSEILWSSVGVALSTLVVLLVLAPALAAGNENAQERAFPEANGRSPVVIQLHPKHAAGRVHTPLQATAVELVDTRAPQRKSSSLDRKLLAGIEREAEREESLSLIVEMVHKSHPKAPTHKRRLTQHEHVHERILADAKRVKELKKELHAKISMGVPDLSAVADAAKYDFLTPVVSGFTLGSGQYFVDFYLGTPPQKFSLIADTGSDLIWVQCPPCVSCYSQIGPIFAPQDSSTYAPLSCVADECQMIPAPLNFTCSAEAPVDCAYAYSYADQSITEGVFSTDTATMNVSKDGQTVRISNVAFGCGNFNVGPSLKGAGGVIGLGQGPTSFTSQIGAYFGNKFSYCLVDYLDATSITSTLVFGEAGKRAKEQAQYTPFVQNPNSPTFYYVGVKCVSVGGRELDIHPQVWEITELGDGGSIFDSGTSLTVFLEPAYLVILNAFQTHICPTYTRVPALQGLDLCFSTERYEDDPFAKLPAFSVTFQNGAVFSPPPQNVYVEVAENTMCLAMQGSSSPFGFNIFGNLIQQNFEVAYDRQKQRLGFAPADC</sequence>
<accession>A0A176WNB7</accession>
<dbReference type="InterPro" id="IPR032861">
    <property type="entry name" value="TAXi_N"/>
</dbReference>
<evidence type="ECO:0000256" key="5">
    <source>
        <dbReference type="ARBA" id="ARBA00023180"/>
    </source>
</evidence>
<proteinExistence type="inferred from homology"/>
<dbReference type="Proteomes" id="UP000077202">
    <property type="component" value="Unassembled WGS sequence"/>
</dbReference>
<dbReference type="PRINTS" id="PR00792">
    <property type="entry name" value="PEPSIN"/>
</dbReference>
<keyword evidence="8" id="KW-0812">Transmembrane</keyword>
<evidence type="ECO:0000256" key="2">
    <source>
        <dbReference type="ARBA" id="ARBA00022670"/>
    </source>
</evidence>
<keyword evidence="4 7" id="KW-0378">Hydrolase</keyword>
<dbReference type="AlphaFoldDB" id="A0A176WNB7"/>
<dbReference type="PROSITE" id="PS51767">
    <property type="entry name" value="PEPTIDASE_A1"/>
    <property type="match status" value="1"/>
</dbReference>
<keyword evidence="3 7" id="KW-0064">Aspartyl protease</keyword>
<dbReference type="GO" id="GO:0006508">
    <property type="term" value="P:proteolysis"/>
    <property type="evidence" value="ECO:0007669"/>
    <property type="project" value="UniProtKB-KW"/>
</dbReference>
<dbReference type="InterPro" id="IPR021109">
    <property type="entry name" value="Peptidase_aspartic_dom_sf"/>
</dbReference>
<dbReference type="CDD" id="cd05476">
    <property type="entry name" value="pepsin_A_like_plant"/>
    <property type="match status" value="1"/>
</dbReference>
<comment type="caution">
    <text evidence="10">The sequence shown here is derived from an EMBL/GenBank/DDBJ whole genome shotgun (WGS) entry which is preliminary data.</text>
</comment>
<keyword evidence="2 7" id="KW-0645">Protease</keyword>
<keyword evidence="5" id="KW-0325">Glycoprotein</keyword>
<dbReference type="FunFam" id="2.40.70.10:FF:000031">
    <property type="entry name" value="Aspartyl protease AED1"/>
    <property type="match status" value="1"/>
</dbReference>
<dbReference type="Gene3D" id="2.40.70.10">
    <property type="entry name" value="Acid Proteases"/>
    <property type="match status" value="2"/>
</dbReference>
<feature type="transmembrane region" description="Helical" evidence="8">
    <location>
        <begin position="34"/>
        <end position="57"/>
    </location>
</feature>
<dbReference type="InterPro" id="IPR001461">
    <property type="entry name" value="Aspartic_peptidase_A1"/>
</dbReference>
<dbReference type="InterPro" id="IPR032799">
    <property type="entry name" value="TAXi_C"/>
</dbReference>
<feature type="active site" evidence="6">
    <location>
        <position position="450"/>
    </location>
</feature>
<evidence type="ECO:0000256" key="6">
    <source>
        <dbReference type="PIRSR" id="PIRSR601461-1"/>
    </source>
</evidence>
<dbReference type="Pfam" id="PF14541">
    <property type="entry name" value="TAXi_C"/>
    <property type="match status" value="1"/>
</dbReference>
<name>A0A176WNB7_MARPO</name>
<dbReference type="PANTHER" id="PTHR47967:SF46">
    <property type="entry name" value="ASPARTIC PROTEINASE NEPENTHESIN-1"/>
    <property type="match status" value="1"/>
</dbReference>
<comment type="similarity">
    <text evidence="1 7">Belongs to the peptidase A1 family.</text>
</comment>
<keyword evidence="8" id="KW-1133">Transmembrane helix</keyword>
<keyword evidence="8" id="KW-0472">Membrane</keyword>
<dbReference type="Pfam" id="PF14543">
    <property type="entry name" value="TAXi_N"/>
    <property type="match status" value="1"/>
</dbReference>